<organism evidence="3 4">
    <name type="scientific">Pseudoduganella flava</name>
    <dbReference type="NCBI Taxonomy" id="871742"/>
    <lineage>
        <taxon>Bacteria</taxon>
        <taxon>Pseudomonadati</taxon>
        <taxon>Pseudomonadota</taxon>
        <taxon>Betaproteobacteria</taxon>
        <taxon>Burkholderiales</taxon>
        <taxon>Oxalobacteraceae</taxon>
        <taxon>Telluria group</taxon>
        <taxon>Pseudoduganella</taxon>
    </lineage>
</organism>
<dbReference type="SUPFAM" id="SSF82171">
    <property type="entry name" value="DPP6 N-terminal domain-like"/>
    <property type="match status" value="1"/>
</dbReference>
<feature type="signal peptide" evidence="1">
    <location>
        <begin position="1"/>
        <end position="21"/>
    </location>
</feature>
<keyword evidence="1" id="KW-0732">Signal</keyword>
<feature type="domain" description="Oligogalacturonate lyase" evidence="2">
    <location>
        <begin position="181"/>
        <end position="394"/>
    </location>
</feature>
<protein>
    <submittedName>
        <fullName evidence="3">Oligogalacturonate lyase</fullName>
    </submittedName>
</protein>
<reference evidence="3 4" key="1">
    <citation type="submission" date="2019-12" db="EMBL/GenBank/DDBJ databases">
        <title>Draft Genome Sequences of Six Type Strains of the Genus Massilia.</title>
        <authorList>
            <person name="Miess H."/>
            <person name="Frediansyah A."/>
            <person name="Goeker M."/>
            <person name="Gross H."/>
        </authorList>
    </citation>
    <scope>NUCLEOTIDE SEQUENCE [LARGE SCALE GENOMIC DNA]</scope>
    <source>
        <strain evidence="3 4">DSM 26639</strain>
    </source>
</reference>
<proteinExistence type="predicted"/>
<evidence type="ECO:0000256" key="1">
    <source>
        <dbReference type="SAM" id="SignalP"/>
    </source>
</evidence>
<dbReference type="RefSeq" id="WP_158206721.1">
    <property type="nucleotide sequence ID" value="NZ_CP046904.1"/>
</dbReference>
<evidence type="ECO:0000313" key="4">
    <source>
        <dbReference type="Proteomes" id="UP000437862"/>
    </source>
</evidence>
<dbReference type="EMBL" id="CP046904">
    <property type="protein sequence ID" value="QGZ39489.1"/>
    <property type="molecule type" value="Genomic_DNA"/>
</dbReference>
<gene>
    <name evidence="3" type="ORF">GO485_10820</name>
</gene>
<dbReference type="Gene3D" id="2.130.10.10">
    <property type="entry name" value="YVTN repeat-like/Quinoprotein amine dehydrogenase"/>
    <property type="match status" value="1"/>
</dbReference>
<accession>A0ABX6FPL0</accession>
<dbReference type="Pfam" id="PF14583">
    <property type="entry name" value="Pectate_lyase22"/>
    <property type="match status" value="1"/>
</dbReference>
<dbReference type="InterPro" id="IPR027946">
    <property type="entry name" value="Ogl_dom"/>
</dbReference>
<evidence type="ECO:0000313" key="3">
    <source>
        <dbReference type="EMBL" id="QGZ39489.1"/>
    </source>
</evidence>
<feature type="chain" id="PRO_5045972862" evidence="1">
    <location>
        <begin position="22"/>
        <end position="424"/>
    </location>
</feature>
<dbReference type="Proteomes" id="UP000437862">
    <property type="component" value="Chromosome"/>
</dbReference>
<keyword evidence="3" id="KW-0456">Lyase</keyword>
<name>A0ABX6FPL0_9BURK</name>
<evidence type="ECO:0000259" key="2">
    <source>
        <dbReference type="Pfam" id="PF14583"/>
    </source>
</evidence>
<dbReference type="InterPro" id="IPR015943">
    <property type="entry name" value="WD40/YVTN_repeat-like_dom_sf"/>
</dbReference>
<keyword evidence="4" id="KW-1185">Reference proteome</keyword>
<sequence length="424" mass="47630">MCYRLARIIFAFFFFSFELQAAGATANNSWIDSQTGRHVIRISNEAFATLPYFTANIFTPDGGSMVYVSGRGLHLASLETFRTSLLVPVRNDELHCIEVGRVTGRVFYLSKSPGGSEVALRSVDPRSGAVVLHARLPGHYRIESINADETLAAGIREEPDPQRKPPSPNATKGELLYERVNAKIPMALFTVDLKSGAVRVIHESTDWLSHPQFSPADPEMLMYSHEGPWHQVDRIWTIRADGSGRRLVHHRTAPMEIAGHEFWSANGRAIHYDWQRPKAESFYLASFRLAESSRDAVVLTRQQWSIHFNASTDPALFVGDGADKDQVARSASSAGIFLYRLRAGDTQIFTEKLVDLSAHDYRLEPNARLTPDRQWAVFRSNLFGIPAVFAVRVDKKIPEGIAVRSTATFAREMQAERRKILMME</sequence>
<dbReference type="GO" id="GO:0016829">
    <property type="term" value="F:lyase activity"/>
    <property type="evidence" value="ECO:0007669"/>
    <property type="project" value="UniProtKB-KW"/>
</dbReference>